<feature type="region of interest" description="Disordered" evidence="2">
    <location>
        <begin position="703"/>
        <end position="735"/>
    </location>
</feature>
<gene>
    <name evidence="4" type="primary">Avl9</name>
    <name evidence="4" type="ORF">g.9897</name>
</gene>
<feature type="region of interest" description="Disordered" evidence="2">
    <location>
        <begin position="378"/>
        <end position="422"/>
    </location>
</feature>
<dbReference type="PANTHER" id="PTHR31017:SF1">
    <property type="entry name" value="LATE SECRETORY PATHWAY PROTEIN AVL9 HOMOLOG"/>
    <property type="match status" value="1"/>
</dbReference>
<proteinExistence type="inferred from homology"/>
<evidence type="ECO:0000256" key="1">
    <source>
        <dbReference type="ARBA" id="ARBA00038178"/>
    </source>
</evidence>
<evidence type="ECO:0000313" key="4">
    <source>
        <dbReference type="EMBL" id="MDE49340.1"/>
    </source>
</evidence>
<evidence type="ECO:0000256" key="2">
    <source>
        <dbReference type="SAM" id="MobiDB-lite"/>
    </source>
</evidence>
<dbReference type="GO" id="GO:0005737">
    <property type="term" value="C:cytoplasm"/>
    <property type="evidence" value="ECO:0007669"/>
    <property type="project" value="TreeGrafter"/>
</dbReference>
<sequence length="735" mass="82405">MDHTINDGPCSFSGERGSSELSDSHHQDQSQPTSPQPPDENRIVRHIMVIGFHHKHGYQVDYCYPPLEPGGPVFTTPSNPITLPSCWKTLPLLCLPDGSHNYDSDAIYFTMPDVINDTGRCGVPQDGSNASNSTPVNESATNNHQDGIKTIFGTACYRQIHVEKLLNRTDDMTRVAVQKSVCVLSTQPLFGLVRSKLEMITHAYFEELDFSKVRILKLTYDNLNSLLARDSVRENAAFLGLSARQLVSYFGNNMLVLFKAMLLEKKILFYKSPVKDLCSTIMSMCSLFNGLIESGGLNHSTCDLQLSPTLLEALKLEPKSPTDDLEANSHREGKVFFSPSKEEVVIINNSSFNETFCEEMDERSPTTNDVMMADLKNSTKNANEESNREEEFEKTGEYELIEEPDTTAERSSKPEVTEDESFSSLDETIIDDQYAHKLCQLKPEDCGLPLQIFTRGSFCLPYLSISYLDLLSDKRVRSFVIGATNFLFKQRREMYDVIVDMEENSIIISDTNLKKLLNLTIEDLRFMDYLSKHVKLEGGTMKTANNSESLMFDPINHDVTKWLGGDEWIRYHFKIYTLYLLKAAKSQTNLDTFNSGFVHAWKFNTNNYRIWDSTGKSSILNDLQSRHPFSSTARGMNFSDMKLKLSYAVNSSDKGRMVNQTLNGIGKWSLWNNIATASNMAASTVSSIASSATTAASTVINPIVSDDNSGASDTNQRQQSSNEKATDGIARVHNV</sequence>
<name>A0A6G1SHE9_9ACAR</name>
<dbReference type="InterPro" id="IPR051731">
    <property type="entry name" value="DENND11/AVL9_GEFs"/>
</dbReference>
<feature type="domain" description="UDENN" evidence="3">
    <location>
        <begin position="45"/>
        <end position="509"/>
    </location>
</feature>
<accession>A0A6G1SHE9</accession>
<feature type="region of interest" description="Disordered" evidence="2">
    <location>
        <begin position="123"/>
        <end position="142"/>
    </location>
</feature>
<dbReference type="EMBL" id="GGYP01004569">
    <property type="protein sequence ID" value="MDE49340.1"/>
    <property type="molecule type" value="Transcribed_RNA"/>
</dbReference>
<feature type="compositionally biased region" description="Polar residues" evidence="2">
    <location>
        <begin position="706"/>
        <end position="723"/>
    </location>
</feature>
<comment type="similarity">
    <text evidence="1">Belongs to the AVL9 family.</text>
</comment>
<dbReference type="InterPro" id="IPR037516">
    <property type="entry name" value="Tripartite_DENN"/>
</dbReference>
<organism evidence="4">
    <name type="scientific">Aceria tosichella</name>
    <name type="common">wheat curl mite</name>
    <dbReference type="NCBI Taxonomy" id="561515"/>
    <lineage>
        <taxon>Eukaryota</taxon>
        <taxon>Metazoa</taxon>
        <taxon>Ecdysozoa</taxon>
        <taxon>Arthropoda</taxon>
        <taxon>Chelicerata</taxon>
        <taxon>Arachnida</taxon>
        <taxon>Acari</taxon>
        <taxon>Acariformes</taxon>
        <taxon>Trombidiformes</taxon>
        <taxon>Prostigmata</taxon>
        <taxon>Eupodina</taxon>
        <taxon>Eriophyoidea</taxon>
        <taxon>Eriophyidae</taxon>
        <taxon>Eriophyinae</taxon>
        <taxon>Aceriini</taxon>
        <taxon>Aceria</taxon>
    </lineage>
</organism>
<protein>
    <submittedName>
        <fullName evidence="4">Late secretory pathway protein AVL9</fullName>
    </submittedName>
</protein>
<feature type="compositionally biased region" description="Polar residues" evidence="2">
    <location>
        <begin position="126"/>
        <end position="142"/>
    </location>
</feature>
<feature type="compositionally biased region" description="Basic and acidic residues" evidence="2">
    <location>
        <begin position="382"/>
        <end position="397"/>
    </location>
</feature>
<dbReference type="PROSITE" id="PS50211">
    <property type="entry name" value="DENN"/>
    <property type="match status" value="1"/>
</dbReference>
<dbReference type="Pfam" id="PF09794">
    <property type="entry name" value="Avl9"/>
    <property type="match status" value="1"/>
</dbReference>
<reference evidence="4" key="1">
    <citation type="submission" date="2018-10" db="EMBL/GenBank/DDBJ databases">
        <title>Transcriptome assembly of Aceria tosichella (Wheat curl mite) Type 2.</title>
        <authorList>
            <person name="Scully E.D."/>
            <person name="Geib S.M."/>
            <person name="Palmer N.A."/>
            <person name="Gupta A.K."/>
            <person name="Sarath G."/>
            <person name="Tatineni S."/>
        </authorList>
    </citation>
    <scope>NUCLEOTIDE SEQUENCE</scope>
    <source>
        <strain evidence="4">LincolnNE</strain>
    </source>
</reference>
<dbReference type="InterPro" id="IPR018307">
    <property type="entry name" value="ABL9/DENND6_dom"/>
</dbReference>
<evidence type="ECO:0000259" key="3">
    <source>
        <dbReference type="PROSITE" id="PS50211"/>
    </source>
</evidence>
<dbReference type="PANTHER" id="PTHR31017">
    <property type="entry name" value="LATE SECRETORY PATHWAY PROTEIN AVL9-RELATED"/>
    <property type="match status" value="1"/>
</dbReference>
<feature type="region of interest" description="Disordered" evidence="2">
    <location>
        <begin position="1"/>
        <end position="41"/>
    </location>
</feature>
<dbReference type="AlphaFoldDB" id="A0A6G1SHE9"/>
<feature type="compositionally biased region" description="Basic and acidic residues" evidence="2">
    <location>
        <begin position="407"/>
        <end position="416"/>
    </location>
</feature>